<accession>A0ACB6R3Z7</accession>
<protein>
    <submittedName>
        <fullName evidence="1">FAD dependent oxidoreductase</fullName>
    </submittedName>
</protein>
<sequence length="410" mass="43098">MSNTVILGTGIVGLSTAYYLSQSSKTPPSSIHLVDTSPKLFFCASGLAGGFLAADWFAPSVAPLGALSFRLHKELADQNNGRKTWGFSLSTGTSLSQDSEAAVGGSGEDFLRNGTSRAQAAGSRPPMDSAGPLWLRKTDGGSLEVISRDNSTAQIDPLRFCEFLLDQCVRRGVKLHQPARAISVSKDENNQLNGIRISKDGIETEVPCTRIIITAGAWSPKIFATLFPKATTRIPIASLAGHSLLLKNPFYKGDAAETCHAVFATDTLGFSPELFSRIGGEIYIAGLNSTQIALPDVATEVDIIPEAIKQLKDCATAMMGDPEDGKGLEVMREALCFRPVTSSGRPIVSRVPDEKLGAGFKTRGGADGGVFVAAGHGAWGISQAPGTGLCMAELVEGLQTSANISTLALP</sequence>
<name>A0ACB6R3Z7_9PLEO</name>
<dbReference type="Proteomes" id="UP000799755">
    <property type="component" value="Unassembled WGS sequence"/>
</dbReference>
<comment type="caution">
    <text evidence="1">The sequence shown here is derived from an EMBL/GenBank/DDBJ whole genome shotgun (WGS) entry which is preliminary data.</text>
</comment>
<proteinExistence type="predicted"/>
<reference evidence="1" key="1">
    <citation type="journal article" date="2020" name="Stud. Mycol.">
        <title>101 Dothideomycetes genomes: a test case for predicting lifestyles and emergence of pathogens.</title>
        <authorList>
            <person name="Haridas S."/>
            <person name="Albert R."/>
            <person name="Binder M."/>
            <person name="Bloem J."/>
            <person name="Labutti K."/>
            <person name="Salamov A."/>
            <person name="Andreopoulos B."/>
            <person name="Baker S."/>
            <person name="Barry K."/>
            <person name="Bills G."/>
            <person name="Bluhm B."/>
            <person name="Cannon C."/>
            <person name="Castanera R."/>
            <person name="Culley D."/>
            <person name="Daum C."/>
            <person name="Ezra D."/>
            <person name="Gonzalez J."/>
            <person name="Henrissat B."/>
            <person name="Kuo A."/>
            <person name="Liang C."/>
            <person name="Lipzen A."/>
            <person name="Lutzoni F."/>
            <person name="Magnuson J."/>
            <person name="Mondo S."/>
            <person name="Nolan M."/>
            <person name="Ohm R."/>
            <person name="Pangilinan J."/>
            <person name="Park H.-J."/>
            <person name="Ramirez L."/>
            <person name="Alfaro M."/>
            <person name="Sun H."/>
            <person name="Tritt A."/>
            <person name="Yoshinaga Y."/>
            <person name="Zwiers L.-H."/>
            <person name="Turgeon B."/>
            <person name="Goodwin S."/>
            <person name="Spatafora J."/>
            <person name="Crous P."/>
            <person name="Grigoriev I."/>
        </authorList>
    </citation>
    <scope>NUCLEOTIDE SEQUENCE</scope>
    <source>
        <strain evidence="1">ATCC 200398</strain>
    </source>
</reference>
<keyword evidence="2" id="KW-1185">Reference proteome</keyword>
<evidence type="ECO:0000313" key="2">
    <source>
        <dbReference type="Proteomes" id="UP000799755"/>
    </source>
</evidence>
<dbReference type="EMBL" id="MU003500">
    <property type="protein sequence ID" value="KAF2473232.1"/>
    <property type="molecule type" value="Genomic_DNA"/>
</dbReference>
<organism evidence="1 2">
    <name type="scientific">Lindgomyces ingoldianus</name>
    <dbReference type="NCBI Taxonomy" id="673940"/>
    <lineage>
        <taxon>Eukaryota</taxon>
        <taxon>Fungi</taxon>
        <taxon>Dikarya</taxon>
        <taxon>Ascomycota</taxon>
        <taxon>Pezizomycotina</taxon>
        <taxon>Dothideomycetes</taxon>
        <taxon>Pleosporomycetidae</taxon>
        <taxon>Pleosporales</taxon>
        <taxon>Lindgomycetaceae</taxon>
        <taxon>Lindgomyces</taxon>
    </lineage>
</organism>
<gene>
    <name evidence="1" type="ORF">BDR25DRAFT_282572</name>
</gene>
<evidence type="ECO:0000313" key="1">
    <source>
        <dbReference type="EMBL" id="KAF2473232.1"/>
    </source>
</evidence>